<protein>
    <submittedName>
        <fullName evidence="2">Uncharacterized protein</fullName>
    </submittedName>
</protein>
<dbReference type="AlphaFoldDB" id="A0A9W8HR67"/>
<proteinExistence type="predicted"/>
<evidence type="ECO:0000313" key="3">
    <source>
        <dbReference type="Proteomes" id="UP001140094"/>
    </source>
</evidence>
<keyword evidence="3" id="KW-1185">Reference proteome</keyword>
<feature type="non-terminal residue" evidence="2">
    <location>
        <position position="67"/>
    </location>
</feature>
<evidence type="ECO:0000313" key="2">
    <source>
        <dbReference type="EMBL" id="KAJ2795916.1"/>
    </source>
</evidence>
<accession>A0A9W8HR67</accession>
<sequence>RDRGRCSPRLWVWSWSFILRWQCAFSTHTPSRLQHNRPRLYPISRHTTPLHSSLGGLPIRQPSLQAT</sequence>
<feature type="signal peptide" evidence="1">
    <location>
        <begin position="1"/>
        <end position="26"/>
    </location>
</feature>
<dbReference type="Proteomes" id="UP001140094">
    <property type="component" value="Unassembled WGS sequence"/>
</dbReference>
<comment type="caution">
    <text evidence="2">The sequence shown here is derived from an EMBL/GenBank/DDBJ whole genome shotgun (WGS) entry which is preliminary data.</text>
</comment>
<name>A0A9W8HR67_9FUNG</name>
<feature type="non-terminal residue" evidence="2">
    <location>
        <position position="1"/>
    </location>
</feature>
<reference evidence="2" key="1">
    <citation type="submission" date="2022-07" db="EMBL/GenBank/DDBJ databases">
        <title>Phylogenomic reconstructions and comparative analyses of Kickxellomycotina fungi.</title>
        <authorList>
            <person name="Reynolds N.K."/>
            <person name="Stajich J.E."/>
            <person name="Barry K."/>
            <person name="Grigoriev I.V."/>
            <person name="Crous P."/>
            <person name="Smith M.E."/>
        </authorList>
    </citation>
    <scope>NUCLEOTIDE SEQUENCE</scope>
    <source>
        <strain evidence="2">NRRL 1565</strain>
    </source>
</reference>
<evidence type="ECO:0000256" key="1">
    <source>
        <dbReference type="SAM" id="SignalP"/>
    </source>
</evidence>
<dbReference type="EMBL" id="JANBUO010002048">
    <property type="protein sequence ID" value="KAJ2795916.1"/>
    <property type="molecule type" value="Genomic_DNA"/>
</dbReference>
<keyword evidence="1" id="KW-0732">Signal</keyword>
<organism evidence="2 3">
    <name type="scientific">Coemansia guatemalensis</name>
    <dbReference type="NCBI Taxonomy" id="2761395"/>
    <lineage>
        <taxon>Eukaryota</taxon>
        <taxon>Fungi</taxon>
        <taxon>Fungi incertae sedis</taxon>
        <taxon>Zoopagomycota</taxon>
        <taxon>Kickxellomycotina</taxon>
        <taxon>Kickxellomycetes</taxon>
        <taxon>Kickxellales</taxon>
        <taxon>Kickxellaceae</taxon>
        <taxon>Coemansia</taxon>
    </lineage>
</organism>
<feature type="chain" id="PRO_5040930545" evidence="1">
    <location>
        <begin position="27"/>
        <end position="67"/>
    </location>
</feature>
<gene>
    <name evidence="2" type="ORF">H4R20_005714</name>
</gene>